<dbReference type="Pfam" id="PF21993">
    <property type="entry name" value="TetR_C_13_2"/>
    <property type="match status" value="1"/>
</dbReference>
<evidence type="ECO:0000256" key="3">
    <source>
        <dbReference type="ARBA" id="ARBA00023163"/>
    </source>
</evidence>
<accession>A0A1M7BL91</accession>
<evidence type="ECO:0000313" key="7">
    <source>
        <dbReference type="Proteomes" id="UP000186002"/>
    </source>
</evidence>
<dbReference type="PANTHER" id="PTHR47506:SF3">
    <property type="entry name" value="HTH-TYPE TRANSCRIPTIONAL REGULATOR LMRA"/>
    <property type="match status" value="1"/>
</dbReference>
<dbReference type="PANTHER" id="PTHR47506">
    <property type="entry name" value="TRANSCRIPTIONAL REGULATORY PROTEIN"/>
    <property type="match status" value="1"/>
</dbReference>
<dbReference type="InterPro" id="IPR001647">
    <property type="entry name" value="HTH_TetR"/>
</dbReference>
<evidence type="ECO:0000256" key="2">
    <source>
        <dbReference type="ARBA" id="ARBA00023125"/>
    </source>
</evidence>
<reference evidence="6 7" key="1">
    <citation type="submission" date="2016-11" db="EMBL/GenBank/DDBJ databases">
        <authorList>
            <person name="Jaros S."/>
            <person name="Januszkiewicz K."/>
            <person name="Wedrychowicz H."/>
        </authorList>
    </citation>
    <scope>NUCLEOTIDE SEQUENCE [LARGE SCALE GENOMIC DNA]</scope>
    <source>
        <strain evidence="6 7">DSM 22153</strain>
    </source>
</reference>
<keyword evidence="2" id="KW-0238">DNA-binding</keyword>
<dbReference type="Pfam" id="PF00440">
    <property type="entry name" value="TetR_N"/>
    <property type="match status" value="1"/>
</dbReference>
<dbReference type="InterPro" id="IPR036271">
    <property type="entry name" value="Tet_transcr_reg_TetR-rel_C_sf"/>
</dbReference>
<dbReference type="Proteomes" id="UP000186002">
    <property type="component" value="Unassembled WGS sequence"/>
</dbReference>
<dbReference type="OrthoDB" id="9811084at2"/>
<dbReference type="InterPro" id="IPR009057">
    <property type="entry name" value="Homeodomain-like_sf"/>
</dbReference>
<evidence type="ECO:0000259" key="5">
    <source>
        <dbReference type="Pfam" id="PF21993"/>
    </source>
</evidence>
<keyword evidence="7" id="KW-1185">Reference proteome</keyword>
<dbReference type="AlphaFoldDB" id="A0A1M7BL91"/>
<keyword evidence="1" id="KW-0805">Transcription regulation</keyword>
<dbReference type="SUPFAM" id="SSF46689">
    <property type="entry name" value="Homeodomain-like"/>
    <property type="match status" value="1"/>
</dbReference>
<dbReference type="EMBL" id="FRBW01000001">
    <property type="protein sequence ID" value="SHL55687.1"/>
    <property type="molecule type" value="Genomic_DNA"/>
</dbReference>
<evidence type="ECO:0000256" key="1">
    <source>
        <dbReference type="ARBA" id="ARBA00023015"/>
    </source>
</evidence>
<evidence type="ECO:0000259" key="4">
    <source>
        <dbReference type="Pfam" id="PF00440"/>
    </source>
</evidence>
<protein>
    <submittedName>
        <fullName evidence="6">Transcriptional regulator, TetR family</fullName>
    </submittedName>
</protein>
<sequence length="202" mass="21212">MTLATRDRLIQTMSSLLRSKGYGGFGVSEVLSLTSLPKGSLYHHFPGGKAELAREATLWASKAISRVIEKAFADASTFHAGLANAAGLIGDFVSASQSKAESPASGEPVSGGPVSVRPVSGCPVSGILQAESSTPDLRELAATIYGGWIDQLAGHAERLNEMDAHKTATLAFMTVQGAWHLAVAQQSREPLDFLAGTFRDQA</sequence>
<evidence type="ECO:0000313" key="6">
    <source>
        <dbReference type="EMBL" id="SHL55687.1"/>
    </source>
</evidence>
<dbReference type="InterPro" id="IPR054156">
    <property type="entry name" value="YxaF_TetR_C"/>
</dbReference>
<feature type="domain" description="HTH tetR-type" evidence="4">
    <location>
        <begin position="16"/>
        <end position="55"/>
    </location>
</feature>
<dbReference type="STRING" id="735517.SAMN05444272_0879"/>
<dbReference type="RefSeq" id="WP_073009279.1">
    <property type="nucleotide sequence ID" value="NZ_FRBW01000001.1"/>
</dbReference>
<organism evidence="6 7">
    <name type="scientific">Roseibium suaedae</name>
    <dbReference type="NCBI Taxonomy" id="735517"/>
    <lineage>
        <taxon>Bacteria</taxon>
        <taxon>Pseudomonadati</taxon>
        <taxon>Pseudomonadota</taxon>
        <taxon>Alphaproteobacteria</taxon>
        <taxon>Hyphomicrobiales</taxon>
        <taxon>Stappiaceae</taxon>
        <taxon>Roseibium</taxon>
    </lineage>
</organism>
<dbReference type="Gene3D" id="1.10.357.10">
    <property type="entry name" value="Tetracycline Repressor, domain 2"/>
    <property type="match status" value="1"/>
</dbReference>
<dbReference type="GO" id="GO:0003677">
    <property type="term" value="F:DNA binding"/>
    <property type="evidence" value="ECO:0007669"/>
    <property type="project" value="UniProtKB-KW"/>
</dbReference>
<feature type="domain" description="Transcriptional regulator LmrA/YxaF-like C-terminal" evidence="5">
    <location>
        <begin position="120"/>
        <end position="193"/>
    </location>
</feature>
<proteinExistence type="predicted"/>
<name>A0A1M7BL91_9HYPH</name>
<dbReference type="SUPFAM" id="SSF48498">
    <property type="entry name" value="Tetracyclin repressor-like, C-terminal domain"/>
    <property type="match status" value="1"/>
</dbReference>
<keyword evidence="3" id="KW-0804">Transcription</keyword>
<gene>
    <name evidence="6" type="ORF">SAMN05444272_0879</name>
</gene>